<reference evidence="8 9" key="1">
    <citation type="journal article" date="2023" name="Commun. Biol.">
        <title>Reorganization of the ancestral sex-determining regions during the evolution of trioecy in Pleodorina starrii.</title>
        <authorList>
            <person name="Takahashi K."/>
            <person name="Suzuki S."/>
            <person name="Kawai-Toyooka H."/>
            <person name="Yamamoto K."/>
            <person name="Hamaji T."/>
            <person name="Ootsuki R."/>
            <person name="Yamaguchi H."/>
            <person name="Kawachi M."/>
            <person name="Higashiyama T."/>
            <person name="Nozaki H."/>
        </authorList>
    </citation>
    <scope>NUCLEOTIDE SEQUENCE [LARGE SCALE GENOMIC DNA]</scope>
    <source>
        <strain evidence="8 9">NIES-4479</strain>
    </source>
</reference>
<keyword evidence="5" id="KW-0539">Nucleus</keyword>
<dbReference type="GO" id="GO:0005634">
    <property type="term" value="C:nucleus"/>
    <property type="evidence" value="ECO:0007669"/>
    <property type="project" value="UniProtKB-SubCell"/>
</dbReference>
<proteinExistence type="predicted"/>
<evidence type="ECO:0000256" key="6">
    <source>
        <dbReference type="SAM" id="MobiDB-lite"/>
    </source>
</evidence>
<name>A0A9W6F1J5_9CHLO</name>
<keyword evidence="4" id="KW-0804">Transcription</keyword>
<dbReference type="InterPro" id="IPR001471">
    <property type="entry name" value="AP2/ERF_dom"/>
</dbReference>
<evidence type="ECO:0000313" key="8">
    <source>
        <dbReference type="EMBL" id="GLC52380.1"/>
    </source>
</evidence>
<dbReference type="PROSITE" id="PS51032">
    <property type="entry name" value="AP2_ERF"/>
    <property type="match status" value="1"/>
</dbReference>
<dbReference type="GO" id="GO:0003677">
    <property type="term" value="F:DNA binding"/>
    <property type="evidence" value="ECO:0007669"/>
    <property type="project" value="UniProtKB-KW"/>
</dbReference>
<dbReference type="GO" id="GO:0003700">
    <property type="term" value="F:DNA-binding transcription factor activity"/>
    <property type="evidence" value="ECO:0007669"/>
    <property type="project" value="InterPro"/>
</dbReference>
<gene>
    <name evidence="8" type="primary">PLEST009051</name>
    <name evidence="8" type="ORF">PLESTB_000622800</name>
</gene>
<evidence type="ECO:0000256" key="5">
    <source>
        <dbReference type="ARBA" id="ARBA00023242"/>
    </source>
</evidence>
<feature type="domain" description="AP2/ERF" evidence="7">
    <location>
        <begin position="375"/>
        <end position="440"/>
    </location>
</feature>
<evidence type="ECO:0000313" key="9">
    <source>
        <dbReference type="Proteomes" id="UP001165080"/>
    </source>
</evidence>
<keyword evidence="2" id="KW-0805">Transcription regulation</keyword>
<evidence type="ECO:0000256" key="3">
    <source>
        <dbReference type="ARBA" id="ARBA00023125"/>
    </source>
</evidence>
<evidence type="ECO:0000259" key="7">
    <source>
        <dbReference type="PROSITE" id="PS51032"/>
    </source>
</evidence>
<dbReference type="InterPro" id="IPR016177">
    <property type="entry name" value="DNA-bd_dom_sf"/>
</dbReference>
<dbReference type="PANTHER" id="PTHR32467:SF90">
    <property type="entry name" value="AP2-LIKE ETHYLENE-RESPONSIVE TRANSCRIPTION FACTOR AIL1"/>
    <property type="match status" value="1"/>
</dbReference>
<feature type="region of interest" description="Disordered" evidence="6">
    <location>
        <begin position="272"/>
        <end position="373"/>
    </location>
</feature>
<dbReference type="Proteomes" id="UP001165080">
    <property type="component" value="Unassembled WGS sequence"/>
</dbReference>
<dbReference type="InterPro" id="IPR036955">
    <property type="entry name" value="AP2/ERF_dom_sf"/>
</dbReference>
<protein>
    <recommendedName>
        <fullName evidence="7">AP2/ERF domain-containing protein</fullName>
    </recommendedName>
</protein>
<sequence length="551" mass="57593">MEDMNDTRSPVQPSSEDTMDCFMDYITIVDDHDYQDHPVAQQALVEQQLPHANAAVLQQFTTEQDAMSVEFVTSGGNAGSSSSDFDLMDSIDFSSQCWHGDAIMSDTDGNGNNNVGSDGCTTSNGTPTSGVHPGLIASEGAAAANTTSNAITAGAANVSTPQLVQQPPLQSPHAHVMPYIDDWSAGPSPLNGAFIMPDGTIFQGGAGPQQGPYNSPHVSSSQAAQPTNPCYPNNGGDAFIQQGPMMVGHDMAAGGSAAGAAAANGGGSACVPRAGTRMKRTPVQRNCGGDIGGGSRFKKSRKSGRTDKSTQAAANDLPGGSNDAMPPKKKAAKRTKAKGKAAKAAKEAKAAEAAAGPSTSGGHNARKKTKGSSSVYKGVCKSKQYFEAHFWNSRAPRKTGGRRFGKQVYLGGFTSELWAAVAYDLAAIVFWSEKAQTNFPMEEYRAHMAFLSTLSEEDISALLQMAAKMNPDGEDDDDIKVVDPPAAVVMLADILEEVAAKYRDVAPAGAAEEEPAEEPTEEDSVEEDSAEEDSAEEDSDDEGSGEEGSDE</sequence>
<keyword evidence="3" id="KW-0238">DNA-binding</keyword>
<feature type="region of interest" description="Disordered" evidence="6">
    <location>
        <begin position="505"/>
        <end position="551"/>
    </location>
</feature>
<feature type="region of interest" description="Disordered" evidence="6">
    <location>
        <begin position="201"/>
        <end position="236"/>
    </location>
</feature>
<accession>A0A9W6F1J5</accession>
<evidence type="ECO:0000256" key="2">
    <source>
        <dbReference type="ARBA" id="ARBA00023015"/>
    </source>
</evidence>
<comment type="caution">
    <text evidence="8">The sequence shown here is derived from an EMBL/GenBank/DDBJ whole genome shotgun (WGS) entry which is preliminary data.</text>
</comment>
<dbReference type="SMART" id="SM00380">
    <property type="entry name" value="AP2"/>
    <property type="match status" value="1"/>
</dbReference>
<organism evidence="8 9">
    <name type="scientific">Pleodorina starrii</name>
    <dbReference type="NCBI Taxonomy" id="330485"/>
    <lineage>
        <taxon>Eukaryota</taxon>
        <taxon>Viridiplantae</taxon>
        <taxon>Chlorophyta</taxon>
        <taxon>core chlorophytes</taxon>
        <taxon>Chlorophyceae</taxon>
        <taxon>CS clade</taxon>
        <taxon>Chlamydomonadales</taxon>
        <taxon>Volvocaceae</taxon>
        <taxon>Pleodorina</taxon>
    </lineage>
</organism>
<feature type="compositionally biased region" description="Polar residues" evidence="6">
    <location>
        <begin position="120"/>
        <end position="129"/>
    </location>
</feature>
<dbReference type="SUPFAM" id="SSF54171">
    <property type="entry name" value="DNA-binding domain"/>
    <property type="match status" value="1"/>
</dbReference>
<keyword evidence="9" id="KW-1185">Reference proteome</keyword>
<feature type="compositionally biased region" description="Basic residues" evidence="6">
    <location>
        <begin position="327"/>
        <end position="343"/>
    </location>
</feature>
<feature type="region of interest" description="Disordered" evidence="6">
    <location>
        <begin position="108"/>
        <end position="132"/>
    </location>
</feature>
<comment type="subcellular location">
    <subcellularLocation>
        <location evidence="1">Nucleus</location>
    </subcellularLocation>
</comment>
<dbReference type="PANTHER" id="PTHR32467">
    <property type="entry name" value="AP2-LIKE ETHYLENE-RESPONSIVE TRANSCRIPTION FACTOR"/>
    <property type="match status" value="1"/>
</dbReference>
<dbReference type="EMBL" id="BRXU01000006">
    <property type="protein sequence ID" value="GLC52380.1"/>
    <property type="molecule type" value="Genomic_DNA"/>
</dbReference>
<evidence type="ECO:0000256" key="4">
    <source>
        <dbReference type="ARBA" id="ARBA00023163"/>
    </source>
</evidence>
<evidence type="ECO:0000256" key="1">
    <source>
        <dbReference type="ARBA" id="ARBA00004123"/>
    </source>
</evidence>
<dbReference type="AlphaFoldDB" id="A0A9W6F1J5"/>
<feature type="compositionally biased region" description="Low complexity" evidence="6">
    <location>
        <begin position="108"/>
        <end position="119"/>
    </location>
</feature>
<feature type="compositionally biased region" description="Polar residues" evidence="6">
    <location>
        <begin position="211"/>
        <end position="231"/>
    </location>
</feature>
<feature type="compositionally biased region" description="Acidic residues" evidence="6">
    <location>
        <begin position="511"/>
        <end position="551"/>
    </location>
</feature>
<dbReference type="Gene3D" id="3.30.730.10">
    <property type="entry name" value="AP2/ERF domain"/>
    <property type="match status" value="1"/>
</dbReference>